<name>A0A8D8FTW1_CULPI</name>
<feature type="region of interest" description="Disordered" evidence="1">
    <location>
        <begin position="1"/>
        <end position="30"/>
    </location>
</feature>
<feature type="region of interest" description="Disordered" evidence="1">
    <location>
        <begin position="78"/>
        <end position="97"/>
    </location>
</feature>
<evidence type="ECO:0000313" key="2">
    <source>
        <dbReference type="EMBL" id="CAG6485052.1"/>
    </source>
</evidence>
<sequence length="209" mass="24147">MVVRAGPPCPQRLIPGPRRSHRKEGQCPRQGRHQRVLALVVRVAKARIEDDVWHQLQTVQLLFFFDWLAALLVQHDARPQRQDDQSSHDDGDGRDPDACVKILRVHHDPPNQVFLLHVRRGGGRDGDDFAGTERVVRPDPELVRGVRDQVVDLQLARIRTNVPRVDRLPAFLRVLLRHPEPSHFRRKIPDRVSAGPVWQHFPHQHRNNS</sequence>
<accession>A0A8D8FTW1</accession>
<proteinExistence type="predicted"/>
<dbReference type="AlphaFoldDB" id="A0A8D8FTW1"/>
<dbReference type="EMBL" id="HBUE01100348">
    <property type="protein sequence ID" value="CAG6485046.1"/>
    <property type="molecule type" value="Transcribed_RNA"/>
</dbReference>
<protein>
    <submittedName>
        <fullName evidence="2">(northern house mosquito) hypothetical protein</fullName>
    </submittedName>
</protein>
<reference evidence="2" key="1">
    <citation type="submission" date="2021-05" db="EMBL/GenBank/DDBJ databases">
        <authorList>
            <person name="Alioto T."/>
            <person name="Alioto T."/>
            <person name="Gomez Garrido J."/>
        </authorList>
    </citation>
    <scope>NUCLEOTIDE SEQUENCE</scope>
</reference>
<dbReference type="EMBL" id="HBUE01100352">
    <property type="protein sequence ID" value="CAG6485052.1"/>
    <property type="molecule type" value="Transcribed_RNA"/>
</dbReference>
<organism evidence="2">
    <name type="scientific">Culex pipiens</name>
    <name type="common">House mosquito</name>
    <dbReference type="NCBI Taxonomy" id="7175"/>
    <lineage>
        <taxon>Eukaryota</taxon>
        <taxon>Metazoa</taxon>
        <taxon>Ecdysozoa</taxon>
        <taxon>Arthropoda</taxon>
        <taxon>Hexapoda</taxon>
        <taxon>Insecta</taxon>
        <taxon>Pterygota</taxon>
        <taxon>Neoptera</taxon>
        <taxon>Endopterygota</taxon>
        <taxon>Diptera</taxon>
        <taxon>Nematocera</taxon>
        <taxon>Culicoidea</taxon>
        <taxon>Culicidae</taxon>
        <taxon>Culicinae</taxon>
        <taxon>Culicini</taxon>
        <taxon>Culex</taxon>
        <taxon>Culex</taxon>
    </lineage>
</organism>
<evidence type="ECO:0000256" key="1">
    <source>
        <dbReference type="SAM" id="MobiDB-lite"/>
    </source>
</evidence>